<dbReference type="PROSITE" id="PS51012">
    <property type="entry name" value="ABC_TM2"/>
    <property type="match status" value="1"/>
</dbReference>
<gene>
    <name evidence="9" type="ORF">LV75_004312</name>
</gene>
<feature type="transmembrane region" description="Helical" evidence="6">
    <location>
        <begin position="259"/>
        <end position="278"/>
    </location>
</feature>
<evidence type="ECO:0000313" key="10">
    <source>
        <dbReference type="Proteomes" id="UP001205185"/>
    </source>
</evidence>
<dbReference type="Proteomes" id="UP001205185">
    <property type="component" value="Unassembled WGS sequence"/>
</dbReference>
<dbReference type="InterPro" id="IPR051784">
    <property type="entry name" value="Nod_factor_ABC_transporter"/>
</dbReference>
<organism evidence="9 10">
    <name type="scientific">Actinokineospora diospyrosa</name>
    <dbReference type="NCBI Taxonomy" id="103728"/>
    <lineage>
        <taxon>Bacteria</taxon>
        <taxon>Bacillati</taxon>
        <taxon>Actinomycetota</taxon>
        <taxon>Actinomycetes</taxon>
        <taxon>Pseudonocardiales</taxon>
        <taxon>Pseudonocardiaceae</taxon>
        <taxon>Actinokineospora</taxon>
    </lineage>
</organism>
<keyword evidence="3 6" id="KW-1133">Transmembrane helix</keyword>
<evidence type="ECO:0000256" key="7">
    <source>
        <dbReference type="SAM" id="MobiDB-lite"/>
    </source>
</evidence>
<feature type="transmembrane region" description="Helical" evidence="6">
    <location>
        <begin position="84"/>
        <end position="103"/>
    </location>
</feature>
<evidence type="ECO:0000256" key="4">
    <source>
        <dbReference type="ARBA" id="ARBA00023136"/>
    </source>
</evidence>
<evidence type="ECO:0000256" key="3">
    <source>
        <dbReference type="ARBA" id="ARBA00022989"/>
    </source>
</evidence>
<evidence type="ECO:0000256" key="1">
    <source>
        <dbReference type="ARBA" id="ARBA00004141"/>
    </source>
</evidence>
<protein>
    <recommendedName>
        <fullName evidence="6">Transport permease protein</fullName>
    </recommendedName>
</protein>
<keyword evidence="2 6" id="KW-0812">Transmembrane</keyword>
<dbReference type="PANTHER" id="PTHR43229">
    <property type="entry name" value="NODULATION PROTEIN J"/>
    <property type="match status" value="1"/>
</dbReference>
<comment type="subcellular location">
    <subcellularLocation>
        <location evidence="6">Cell membrane</location>
        <topology evidence="6">Multi-pass membrane protein</topology>
    </subcellularLocation>
    <subcellularLocation>
        <location evidence="1">Membrane</location>
        <topology evidence="1">Multi-pass membrane protein</topology>
    </subcellularLocation>
</comment>
<comment type="similarity">
    <text evidence="6">Belongs to the ABC-2 integral membrane protein family.</text>
</comment>
<evidence type="ECO:0000313" key="9">
    <source>
        <dbReference type="EMBL" id="MCP2271798.1"/>
    </source>
</evidence>
<keyword evidence="6" id="KW-1003">Cell membrane</keyword>
<dbReference type="Pfam" id="PF01061">
    <property type="entry name" value="ABC2_membrane"/>
    <property type="match status" value="1"/>
</dbReference>
<feature type="transmembrane region" description="Helical" evidence="6">
    <location>
        <begin position="45"/>
        <end position="64"/>
    </location>
</feature>
<reference evidence="9 10" key="1">
    <citation type="submission" date="2022-06" db="EMBL/GenBank/DDBJ databases">
        <title>Genomic Encyclopedia of Archaeal and Bacterial Type Strains, Phase II (KMG-II): from individual species to whole genera.</title>
        <authorList>
            <person name="Goeker M."/>
        </authorList>
    </citation>
    <scope>NUCLEOTIDE SEQUENCE [LARGE SCALE GENOMIC DNA]</scope>
    <source>
        <strain evidence="9 10">DSM 44255</strain>
    </source>
</reference>
<keyword evidence="10" id="KW-1185">Reference proteome</keyword>
<proteinExistence type="inferred from homology"/>
<evidence type="ECO:0000256" key="6">
    <source>
        <dbReference type="RuleBase" id="RU361157"/>
    </source>
</evidence>
<dbReference type="PANTHER" id="PTHR43229:SF6">
    <property type="entry name" value="ABC-TYPE MULTIDRUG TRANSPORT SYSTEM, PERMEASE COMPONENT"/>
    <property type="match status" value="1"/>
</dbReference>
<comment type="caution">
    <text evidence="9">The sequence shown here is derived from an EMBL/GenBank/DDBJ whole genome shotgun (WGS) entry which is preliminary data.</text>
</comment>
<dbReference type="PIRSF" id="PIRSF006648">
    <property type="entry name" value="DrrB"/>
    <property type="match status" value="1"/>
</dbReference>
<evidence type="ECO:0000259" key="8">
    <source>
        <dbReference type="PROSITE" id="PS51012"/>
    </source>
</evidence>
<keyword evidence="6" id="KW-0813">Transport</keyword>
<dbReference type="InterPro" id="IPR047817">
    <property type="entry name" value="ABC2_TM_bact-type"/>
</dbReference>
<feature type="transmembrane region" description="Helical" evidence="6">
    <location>
        <begin position="124"/>
        <end position="149"/>
    </location>
</feature>
<feature type="transmembrane region" description="Helical" evidence="6">
    <location>
        <begin position="194"/>
        <end position="213"/>
    </location>
</feature>
<sequence>MTTTTQGAARRAPQNRPLAPLPSTLRNGLSRGAAEIKMFFRSKEAVIFTFSFPAFVLLLLGSIFDTGETMPGGASMSQVFAASMIAYGILNTAFTSVGVGIAADREDGTLKRLRGTPITASAYFIGKIILVAVTTLAEVALLLAVGVVVFDLQLPTDPTKWLTLGWILLLSVVACTLVGIAASGLAKSGKNAATVLNLPVIALQFTSGVFVAISSLPDVMVKVAAFFPVRWMGQGFRSVFLPDSMTAGEVSGSWELPTVALVLGAWCVVGLLLCLVTFRWTERRAG</sequence>
<dbReference type="InterPro" id="IPR013525">
    <property type="entry name" value="ABC2_TM"/>
</dbReference>
<feature type="region of interest" description="Disordered" evidence="7">
    <location>
        <begin position="1"/>
        <end position="24"/>
    </location>
</feature>
<keyword evidence="4 6" id="KW-0472">Membrane</keyword>
<dbReference type="RefSeq" id="WP_253888762.1">
    <property type="nucleotide sequence ID" value="NZ_BAAAVB010000003.1"/>
</dbReference>
<feature type="domain" description="ABC transmembrane type-2" evidence="8">
    <location>
        <begin position="44"/>
        <end position="281"/>
    </location>
</feature>
<name>A0ABT1IGM9_9PSEU</name>
<accession>A0ABT1IGM9</accession>
<evidence type="ECO:0000256" key="5">
    <source>
        <dbReference type="ARBA" id="ARBA00023251"/>
    </source>
</evidence>
<evidence type="ECO:0000256" key="2">
    <source>
        <dbReference type="ARBA" id="ARBA00022692"/>
    </source>
</evidence>
<dbReference type="InterPro" id="IPR000412">
    <property type="entry name" value="ABC_2_transport"/>
</dbReference>
<feature type="transmembrane region" description="Helical" evidence="6">
    <location>
        <begin position="161"/>
        <end position="182"/>
    </location>
</feature>
<keyword evidence="5" id="KW-0046">Antibiotic resistance</keyword>
<dbReference type="EMBL" id="JAMTCO010000010">
    <property type="protein sequence ID" value="MCP2271798.1"/>
    <property type="molecule type" value="Genomic_DNA"/>
</dbReference>